<gene>
    <name evidence="1" type="ORF">RJ640_015207</name>
</gene>
<dbReference type="Proteomes" id="UP001187471">
    <property type="component" value="Unassembled WGS sequence"/>
</dbReference>
<evidence type="ECO:0000313" key="2">
    <source>
        <dbReference type="Proteomes" id="UP001187471"/>
    </source>
</evidence>
<organism evidence="1 2">
    <name type="scientific">Escallonia rubra</name>
    <dbReference type="NCBI Taxonomy" id="112253"/>
    <lineage>
        <taxon>Eukaryota</taxon>
        <taxon>Viridiplantae</taxon>
        <taxon>Streptophyta</taxon>
        <taxon>Embryophyta</taxon>
        <taxon>Tracheophyta</taxon>
        <taxon>Spermatophyta</taxon>
        <taxon>Magnoliopsida</taxon>
        <taxon>eudicotyledons</taxon>
        <taxon>Gunneridae</taxon>
        <taxon>Pentapetalae</taxon>
        <taxon>asterids</taxon>
        <taxon>campanulids</taxon>
        <taxon>Escalloniales</taxon>
        <taxon>Escalloniaceae</taxon>
        <taxon>Escallonia</taxon>
    </lineage>
</organism>
<reference evidence="1" key="1">
    <citation type="submission" date="2022-12" db="EMBL/GenBank/DDBJ databases">
        <title>Draft genome assemblies for two species of Escallonia (Escalloniales).</title>
        <authorList>
            <person name="Chanderbali A."/>
            <person name="Dervinis C."/>
            <person name="Anghel I."/>
            <person name="Soltis D."/>
            <person name="Soltis P."/>
            <person name="Zapata F."/>
        </authorList>
    </citation>
    <scope>NUCLEOTIDE SEQUENCE</scope>
    <source>
        <strain evidence="1">UCBG92.1500</strain>
        <tissue evidence="1">Leaf</tissue>
    </source>
</reference>
<protein>
    <submittedName>
        <fullName evidence="1">Uncharacterized protein</fullName>
    </submittedName>
</protein>
<evidence type="ECO:0000313" key="1">
    <source>
        <dbReference type="EMBL" id="KAK2989875.1"/>
    </source>
</evidence>
<sequence>MALNRQKCIIYAENLISHNSSHTHSKKIDSKPSGMVGGVDDDKTSSSGIVGSADEFSLLFLLPGTQLVTLSKFDFFRLVRAFLFWNQDHNKKQRQKCINNAENLISHNSSDTLTLRRMSQNYQLLNLRLCHHRLCAKPVDAAAIQICTSYGWISQLSSIDVELDKEDQAILLLSSLPKSYETLKITLLIGKETLHVDDALSALMDSNKVNGTSSSSQVMWYDGVNGGFNGWFMVVRLDSGCIGGGLM</sequence>
<comment type="caution">
    <text evidence="1">The sequence shown here is derived from an EMBL/GenBank/DDBJ whole genome shotgun (WGS) entry which is preliminary data.</text>
</comment>
<proteinExistence type="predicted"/>
<keyword evidence="2" id="KW-1185">Reference proteome</keyword>
<accession>A0AA88SGD1</accession>
<name>A0AA88SGD1_9ASTE</name>
<dbReference type="AlphaFoldDB" id="A0AA88SGD1"/>
<dbReference type="EMBL" id="JAVXUO010000689">
    <property type="protein sequence ID" value="KAK2989875.1"/>
    <property type="molecule type" value="Genomic_DNA"/>
</dbReference>
<dbReference type="Pfam" id="PF14223">
    <property type="entry name" value="Retrotran_gag_2"/>
    <property type="match status" value="1"/>
</dbReference>